<dbReference type="InterPro" id="IPR017896">
    <property type="entry name" value="4Fe4S_Fe-S-bd"/>
</dbReference>
<dbReference type="GO" id="GO:0046872">
    <property type="term" value="F:metal ion binding"/>
    <property type="evidence" value="ECO:0007669"/>
    <property type="project" value="UniProtKB-KW"/>
</dbReference>
<dbReference type="GO" id="GO:0051539">
    <property type="term" value="F:4 iron, 4 sulfur cluster binding"/>
    <property type="evidence" value="ECO:0007669"/>
    <property type="project" value="UniProtKB-KW"/>
</dbReference>
<evidence type="ECO:0000256" key="5">
    <source>
        <dbReference type="ARBA" id="ARBA00023014"/>
    </source>
</evidence>
<dbReference type="Proteomes" id="UP000295063">
    <property type="component" value="Unassembled WGS sequence"/>
</dbReference>
<evidence type="ECO:0000313" key="7">
    <source>
        <dbReference type="EMBL" id="TCL37790.1"/>
    </source>
</evidence>
<keyword evidence="8" id="KW-1185">Reference proteome</keyword>
<dbReference type="Pfam" id="PF13247">
    <property type="entry name" value="Fer4_11"/>
    <property type="match status" value="1"/>
</dbReference>
<dbReference type="SUPFAM" id="SSF54862">
    <property type="entry name" value="4Fe-4S ferredoxins"/>
    <property type="match status" value="1"/>
</dbReference>
<dbReference type="OrthoDB" id="9810688at2"/>
<dbReference type="PROSITE" id="PS00198">
    <property type="entry name" value="4FE4S_FER_1"/>
    <property type="match status" value="1"/>
</dbReference>
<keyword evidence="4" id="KW-0408">Iron</keyword>
<feature type="domain" description="4Fe-4S ferredoxin-type" evidence="6">
    <location>
        <begin position="125"/>
        <end position="158"/>
    </location>
</feature>
<reference evidence="7 8" key="1">
    <citation type="submission" date="2019-03" db="EMBL/GenBank/DDBJ databases">
        <title>Genomic Encyclopedia of Type Strains, Phase IV (KMG-IV): sequencing the most valuable type-strain genomes for metagenomic binning, comparative biology and taxonomic classification.</title>
        <authorList>
            <person name="Goeker M."/>
        </authorList>
    </citation>
    <scope>NUCLEOTIDE SEQUENCE [LARGE SCALE GENOMIC DNA]</scope>
    <source>
        <strain evidence="7 8">DSM 15969</strain>
    </source>
</reference>
<feature type="domain" description="4Fe-4S ferredoxin-type" evidence="6">
    <location>
        <begin position="82"/>
        <end position="111"/>
    </location>
</feature>
<dbReference type="InterPro" id="IPR017900">
    <property type="entry name" value="4Fe4S_Fe_S_CS"/>
</dbReference>
<proteinExistence type="predicted"/>
<keyword evidence="2" id="KW-0479">Metal-binding</keyword>
<keyword evidence="3" id="KW-0677">Repeat</keyword>
<name>A0A4R1PZR3_9FIRM</name>
<evidence type="ECO:0000259" key="6">
    <source>
        <dbReference type="PROSITE" id="PS51379"/>
    </source>
</evidence>
<protein>
    <submittedName>
        <fullName evidence="7">Electron transport protein HydN</fullName>
    </submittedName>
</protein>
<sequence length="180" mass="19898">MELLPFVIADKEKCTGCRVCEIACNSYHCGAGKTAGMITGPVIPKLYVQRKNGRILPVQCRQCEGAPCARACAAQAIRFYLQQVVIDTARCNYCRDCAEACPFGAISLAPPDREKTYADWPQGQGRLVGHKCDLCLGREEGPACVAACPEQALSLIDPRQERRNKLRQAVEASQYLYRNR</sequence>
<dbReference type="InterPro" id="IPR050294">
    <property type="entry name" value="RnfB_subfamily"/>
</dbReference>
<keyword evidence="1" id="KW-0004">4Fe-4S</keyword>
<dbReference type="AlphaFoldDB" id="A0A4R1PZR3"/>
<gene>
    <name evidence="7" type="ORF">EV210_105227</name>
</gene>
<dbReference type="EMBL" id="SLUI01000005">
    <property type="protein sequence ID" value="TCL37790.1"/>
    <property type="molecule type" value="Genomic_DNA"/>
</dbReference>
<comment type="caution">
    <text evidence="7">The sequence shown here is derived from an EMBL/GenBank/DDBJ whole genome shotgun (WGS) entry which is preliminary data.</text>
</comment>
<evidence type="ECO:0000256" key="3">
    <source>
        <dbReference type="ARBA" id="ARBA00022737"/>
    </source>
</evidence>
<dbReference type="RefSeq" id="WP_132078896.1">
    <property type="nucleotide sequence ID" value="NZ_SLUI01000005.1"/>
</dbReference>
<dbReference type="CDD" id="cd10554">
    <property type="entry name" value="HycB_like"/>
    <property type="match status" value="1"/>
</dbReference>
<dbReference type="PANTHER" id="PTHR42859:SF17">
    <property type="entry name" value="ELECTRON TRANSPORT PROTEIN HYDN-RELATED"/>
    <property type="match status" value="1"/>
</dbReference>
<dbReference type="PANTHER" id="PTHR42859">
    <property type="entry name" value="OXIDOREDUCTASE"/>
    <property type="match status" value="1"/>
</dbReference>
<evidence type="ECO:0000313" key="8">
    <source>
        <dbReference type="Proteomes" id="UP000295063"/>
    </source>
</evidence>
<dbReference type="Gene3D" id="3.30.70.20">
    <property type="match status" value="2"/>
</dbReference>
<evidence type="ECO:0000256" key="1">
    <source>
        <dbReference type="ARBA" id="ARBA00022485"/>
    </source>
</evidence>
<accession>A0A4R1PZR3</accession>
<evidence type="ECO:0000256" key="4">
    <source>
        <dbReference type="ARBA" id="ARBA00023004"/>
    </source>
</evidence>
<dbReference type="PROSITE" id="PS51379">
    <property type="entry name" value="4FE4S_FER_2"/>
    <property type="match status" value="3"/>
</dbReference>
<feature type="domain" description="4Fe-4S ferredoxin-type" evidence="6">
    <location>
        <begin position="5"/>
        <end position="34"/>
    </location>
</feature>
<organism evidence="7 8">
    <name type="scientific">Anaerospora hongkongensis</name>
    <dbReference type="NCBI Taxonomy" id="244830"/>
    <lineage>
        <taxon>Bacteria</taxon>
        <taxon>Bacillati</taxon>
        <taxon>Bacillota</taxon>
        <taxon>Negativicutes</taxon>
        <taxon>Selenomonadales</taxon>
        <taxon>Sporomusaceae</taxon>
        <taxon>Anaerospora</taxon>
    </lineage>
</organism>
<evidence type="ECO:0000256" key="2">
    <source>
        <dbReference type="ARBA" id="ARBA00022723"/>
    </source>
</evidence>
<keyword evidence="5" id="KW-0411">Iron-sulfur</keyword>